<accession>A0A815CXA1</accession>
<sequence>MAKPSISTLELLPNEVLFILFEYFDAQELYRSFYNLNSHWNCLLQSLSRLSLMFRTSDINSFEKYHQNFPSQIHTLMIYSQDNIEISQFFNLRNLLIWSPTAEQILQINTQSFRSIVYLYISFTILKPSISSLYEKIFSNGFPSLKFCYLCGLESPDNNIQWSQSPNLQYLHTSSNPASILNSSPNLSSLILDLIVLDDKSLHFNPHFNLKRLKLVISHITWLDDTKHLVTLFTLLPNLERLSYHKTYSITNPLDILLSYDWLGGILMKCLPLLKRFIYHLRVCNLFSIDQTDLNEHRSKFRENFLKIYPNQSKYSFRID</sequence>
<dbReference type="PROSITE" id="PS50181">
    <property type="entry name" value="FBOX"/>
    <property type="match status" value="1"/>
</dbReference>
<reference evidence="2" key="1">
    <citation type="submission" date="2021-02" db="EMBL/GenBank/DDBJ databases">
        <authorList>
            <person name="Nowell W R."/>
        </authorList>
    </citation>
    <scope>NUCLEOTIDE SEQUENCE</scope>
</reference>
<evidence type="ECO:0000259" key="1">
    <source>
        <dbReference type="PROSITE" id="PS50181"/>
    </source>
</evidence>
<dbReference type="AlphaFoldDB" id="A0A815CXA1"/>
<feature type="domain" description="F-box" evidence="1">
    <location>
        <begin position="6"/>
        <end position="57"/>
    </location>
</feature>
<name>A0A815CXA1_ADIRI</name>
<evidence type="ECO:0000313" key="2">
    <source>
        <dbReference type="EMBL" id="CAF1289517.1"/>
    </source>
</evidence>
<proteinExistence type="predicted"/>
<protein>
    <recommendedName>
        <fullName evidence="1">F-box domain-containing protein</fullName>
    </recommendedName>
</protein>
<dbReference type="InterPro" id="IPR001810">
    <property type="entry name" value="F-box_dom"/>
</dbReference>
<gene>
    <name evidence="2" type="ORF">XAT740_LOCUS28260</name>
</gene>
<organism evidence="2 3">
    <name type="scientific">Adineta ricciae</name>
    <name type="common">Rotifer</name>
    <dbReference type="NCBI Taxonomy" id="249248"/>
    <lineage>
        <taxon>Eukaryota</taxon>
        <taxon>Metazoa</taxon>
        <taxon>Spiralia</taxon>
        <taxon>Gnathifera</taxon>
        <taxon>Rotifera</taxon>
        <taxon>Eurotatoria</taxon>
        <taxon>Bdelloidea</taxon>
        <taxon>Adinetida</taxon>
        <taxon>Adinetidae</taxon>
        <taxon>Adineta</taxon>
    </lineage>
</organism>
<dbReference type="EMBL" id="CAJNOR010002404">
    <property type="protein sequence ID" value="CAF1289517.1"/>
    <property type="molecule type" value="Genomic_DNA"/>
</dbReference>
<dbReference type="Proteomes" id="UP000663828">
    <property type="component" value="Unassembled WGS sequence"/>
</dbReference>
<comment type="caution">
    <text evidence="2">The sequence shown here is derived from an EMBL/GenBank/DDBJ whole genome shotgun (WGS) entry which is preliminary data.</text>
</comment>
<evidence type="ECO:0000313" key="3">
    <source>
        <dbReference type="Proteomes" id="UP000663828"/>
    </source>
</evidence>
<keyword evidence="3" id="KW-1185">Reference proteome</keyword>